<dbReference type="InterPro" id="IPR036291">
    <property type="entry name" value="NAD(P)-bd_dom_sf"/>
</dbReference>
<dbReference type="Proteomes" id="UP001230629">
    <property type="component" value="Unassembled WGS sequence"/>
</dbReference>
<organism evidence="2 3">
    <name type="scientific">Streptococcus agalactiae</name>
    <dbReference type="NCBI Taxonomy" id="1311"/>
    <lineage>
        <taxon>Bacteria</taxon>
        <taxon>Bacillati</taxon>
        <taxon>Bacillota</taxon>
        <taxon>Bacilli</taxon>
        <taxon>Lactobacillales</taxon>
        <taxon>Streptococcaceae</taxon>
        <taxon>Streptococcus</taxon>
    </lineage>
</organism>
<dbReference type="SUPFAM" id="SSF51735">
    <property type="entry name" value="NAD(P)-binding Rossmann-fold domains"/>
    <property type="match status" value="1"/>
</dbReference>
<dbReference type="EMBL" id="JASOIH010000369">
    <property type="protein sequence ID" value="MDK6900661.1"/>
    <property type="molecule type" value="Genomic_DNA"/>
</dbReference>
<dbReference type="PANTHER" id="PTHR43571">
    <property type="entry name" value="NADP-SPECIFIC GLUTAMATE DEHYDROGENASE 1-RELATED"/>
    <property type="match status" value="1"/>
</dbReference>
<dbReference type="InterPro" id="IPR006096">
    <property type="entry name" value="Glu/Leu/Phe/Val/Trp_DH_C"/>
</dbReference>
<comment type="caution">
    <text evidence="2">The sequence shown here is derived from an EMBL/GenBank/DDBJ whole genome shotgun (WGS) entry which is preliminary data.</text>
</comment>
<dbReference type="Gene3D" id="3.40.50.720">
    <property type="entry name" value="NAD(P)-binding Rossmann-like Domain"/>
    <property type="match status" value="1"/>
</dbReference>
<gene>
    <name evidence="2" type="ORF">QP229_11945</name>
</gene>
<dbReference type="GO" id="GO:0004354">
    <property type="term" value="F:glutamate dehydrogenase (NADP+) activity"/>
    <property type="evidence" value="ECO:0007669"/>
    <property type="project" value="TreeGrafter"/>
</dbReference>
<proteinExistence type="predicted"/>
<dbReference type="GO" id="GO:0005829">
    <property type="term" value="C:cytosol"/>
    <property type="evidence" value="ECO:0007669"/>
    <property type="project" value="TreeGrafter"/>
</dbReference>
<name>A0AAW6XWA5_STRAG</name>
<feature type="non-terminal residue" evidence="2">
    <location>
        <position position="1"/>
    </location>
</feature>
<sequence length="91" mass="9594">TQNELSQEDAKTLVSNGVKVVAEGANMPCTPGAIETFQQAGVLYAPGKAANAGGVATSALEMEQNASRTKWTFEQVATKLEHIMADIHDTC</sequence>
<evidence type="ECO:0000313" key="2">
    <source>
        <dbReference type="EMBL" id="MDK6900661.1"/>
    </source>
</evidence>
<reference evidence="2" key="1">
    <citation type="submission" date="2023-05" db="EMBL/GenBank/DDBJ databases">
        <title>Cataloging the Phylogenetic Diversity of Human Bladder Bacteria.</title>
        <authorList>
            <person name="Du J."/>
        </authorList>
    </citation>
    <scope>NUCLEOTIDE SEQUENCE</scope>
    <source>
        <strain evidence="2">UMB8703</strain>
    </source>
</reference>
<dbReference type="PANTHER" id="PTHR43571:SF1">
    <property type="entry name" value="NADP-SPECIFIC GLUTAMATE DEHYDROGENASE 1-RELATED"/>
    <property type="match status" value="1"/>
</dbReference>
<dbReference type="InterPro" id="IPR050724">
    <property type="entry name" value="Glu_Leu_Phe_Val_DH"/>
</dbReference>
<dbReference type="AlphaFoldDB" id="A0AAW6XWA5"/>
<dbReference type="Pfam" id="PF00208">
    <property type="entry name" value="ELFV_dehydrog"/>
    <property type="match status" value="1"/>
</dbReference>
<feature type="domain" description="Glutamate/phenylalanine/leucine/valine/L-tryptophan dehydrogenase C-terminal" evidence="1">
    <location>
        <begin position="1"/>
        <end position="91"/>
    </location>
</feature>
<dbReference type="SMART" id="SM00839">
    <property type="entry name" value="ELFV_dehydrog"/>
    <property type="match status" value="1"/>
</dbReference>
<dbReference type="GO" id="GO:0006537">
    <property type="term" value="P:glutamate biosynthetic process"/>
    <property type="evidence" value="ECO:0007669"/>
    <property type="project" value="TreeGrafter"/>
</dbReference>
<accession>A0AAW6XWA5</accession>
<evidence type="ECO:0000259" key="1">
    <source>
        <dbReference type="SMART" id="SM00839"/>
    </source>
</evidence>
<protein>
    <submittedName>
        <fullName evidence="2">NADP-specific glutamate dehydrogenase</fullName>
    </submittedName>
</protein>
<evidence type="ECO:0000313" key="3">
    <source>
        <dbReference type="Proteomes" id="UP001230629"/>
    </source>
</evidence>
<feature type="non-terminal residue" evidence="2">
    <location>
        <position position="91"/>
    </location>
</feature>